<dbReference type="AlphaFoldDB" id="A0A0F9EFB4"/>
<protein>
    <submittedName>
        <fullName evidence="1">Uncharacterized protein</fullName>
    </submittedName>
</protein>
<evidence type="ECO:0000313" key="1">
    <source>
        <dbReference type="EMBL" id="KKL72654.1"/>
    </source>
</evidence>
<dbReference type="EMBL" id="LAZR01025205">
    <property type="protein sequence ID" value="KKL72654.1"/>
    <property type="molecule type" value="Genomic_DNA"/>
</dbReference>
<organism evidence="1">
    <name type="scientific">marine sediment metagenome</name>
    <dbReference type="NCBI Taxonomy" id="412755"/>
    <lineage>
        <taxon>unclassified sequences</taxon>
        <taxon>metagenomes</taxon>
        <taxon>ecological metagenomes</taxon>
    </lineage>
</organism>
<name>A0A0F9EFB4_9ZZZZ</name>
<accession>A0A0F9EFB4</accession>
<sequence length="129" mass="14727">MIQEPTRFLRNKHKADFQGVVFQIKVGGQHYLLGNFDAKITEGTIHNCMVNDDYYYDHKGNRVTKKINRAKAGAKFANQYTIEGAPLNKRFKTGQNCAMWLFTTRNIKSLSDGILRISGSIDNTDPRDK</sequence>
<proteinExistence type="predicted"/>
<reference evidence="1" key="1">
    <citation type="journal article" date="2015" name="Nature">
        <title>Complex archaea that bridge the gap between prokaryotes and eukaryotes.</title>
        <authorList>
            <person name="Spang A."/>
            <person name="Saw J.H."/>
            <person name="Jorgensen S.L."/>
            <person name="Zaremba-Niedzwiedzka K."/>
            <person name="Martijn J."/>
            <person name="Lind A.E."/>
            <person name="van Eijk R."/>
            <person name="Schleper C."/>
            <person name="Guy L."/>
            <person name="Ettema T.J."/>
        </authorList>
    </citation>
    <scope>NUCLEOTIDE SEQUENCE</scope>
</reference>
<comment type="caution">
    <text evidence="1">The sequence shown here is derived from an EMBL/GenBank/DDBJ whole genome shotgun (WGS) entry which is preliminary data.</text>
</comment>
<gene>
    <name evidence="1" type="ORF">LCGC14_2082760</name>
</gene>